<evidence type="ECO:0000313" key="1">
    <source>
        <dbReference type="EMBL" id="TSD15093.1"/>
    </source>
</evidence>
<dbReference type="EMBL" id="QMDX01000002">
    <property type="protein sequence ID" value="TSD15093.1"/>
    <property type="molecule type" value="Genomic_DNA"/>
</dbReference>
<accession>A0A554NCI3</accession>
<name>A0A554NCI3_9EURY</name>
<dbReference type="AlphaFoldDB" id="A0A554NCI3"/>
<gene>
    <name evidence="1" type="ORF">DP107_04360</name>
</gene>
<evidence type="ECO:0000313" key="2">
    <source>
        <dbReference type="Proteomes" id="UP000319894"/>
    </source>
</evidence>
<dbReference type="Proteomes" id="UP000319894">
    <property type="component" value="Unassembled WGS sequence"/>
</dbReference>
<reference evidence="1 2" key="1">
    <citation type="submission" date="2018-06" db="EMBL/GenBank/DDBJ databases">
        <title>Natronomonas sp. F16-60 a new haloarchaeon isolated from a solar saltern of Isla Cristina, Huelva, Spain.</title>
        <authorList>
            <person name="Duran-Viseras A."/>
            <person name="Sanchez-Porro C."/>
            <person name="Ventosa A."/>
        </authorList>
    </citation>
    <scope>NUCLEOTIDE SEQUENCE [LARGE SCALE GENOMIC DNA]</scope>
    <source>
        <strain evidence="1 2">F16-60</strain>
    </source>
</reference>
<proteinExistence type="predicted"/>
<sequence length="93" mass="10841">MPSDSTDENIGPVHAGNEAEKRYLEKRGAVQEWDHALEQLPDGEAWADELWAIDIHDCRQRMEAEEIIEHDVPTEHYDALHDAFDSIKRRFDQ</sequence>
<protein>
    <submittedName>
        <fullName evidence="1">Uncharacterized protein</fullName>
    </submittedName>
</protein>
<keyword evidence="2" id="KW-1185">Reference proteome</keyword>
<dbReference type="InParanoid" id="A0A554NCI3"/>
<dbReference type="RefSeq" id="WP_144260933.1">
    <property type="nucleotide sequence ID" value="NZ_QMDX01000002.1"/>
</dbReference>
<comment type="caution">
    <text evidence="1">The sequence shown here is derived from an EMBL/GenBank/DDBJ whole genome shotgun (WGS) entry which is preliminary data.</text>
</comment>
<organism evidence="1 2">
    <name type="scientific">Haloglomus irregulare</name>
    <dbReference type="NCBI Taxonomy" id="2234134"/>
    <lineage>
        <taxon>Archaea</taxon>
        <taxon>Methanobacteriati</taxon>
        <taxon>Methanobacteriota</taxon>
        <taxon>Stenosarchaea group</taxon>
        <taxon>Halobacteria</taxon>
        <taxon>Halobacteriales</taxon>
        <taxon>Natronomonadaceae</taxon>
        <taxon>Haloglomus</taxon>
    </lineage>
</organism>